<dbReference type="EMBL" id="BAAARV010000071">
    <property type="protein sequence ID" value="GAA2371396.1"/>
    <property type="molecule type" value="Genomic_DNA"/>
</dbReference>
<dbReference type="Proteomes" id="UP001501444">
    <property type="component" value="Unassembled WGS sequence"/>
</dbReference>
<evidence type="ECO:0000313" key="2">
    <source>
        <dbReference type="Proteomes" id="UP001501444"/>
    </source>
</evidence>
<gene>
    <name evidence="1" type="ORF">GCM10010170_072790</name>
</gene>
<sequence>MPRPAEPRTITPALLRDWPLPAAPGGDKHGRGTVLFDGVAYTIGTI</sequence>
<protein>
    <submittedName>
        <fullName evidence="1">Uncharacterized protein</fullName>
    </submittedName>
</protein>
<dbReference type="RefSeq" id="WP_344617146.1">
    <property type="nucleotide sequence ID" value="NZ_BAAARV010000071.1"/>
</dbReference>
<comment type="caution">
    <text evidence="1">The sequence shown here is derived from an EMBL/GenBank/DDBJ whole genome shotgun (WGS) entry which is preliminary data.</text>
</comment>
<organism evidence="1 2">
    <name type="scientific">Dactylosporangium salmoneum</name>
    <dbReference type="NCBI Taxonomy" id="53361"/>
    <lineage>
        <taxon>Bacteria</taxon>
        <taxon>Bacillati</taxon>
        <taxon>Actinomycetota</taxon>
        <taxon>Actinomycetes</taxon>
        <taxon>Micromonosporales</taxon>
        <taxon>Micromonosporaceae</taxon>
        <taxon>Dactylosporangium</taxon>
    </lineage>
</organism>
<keyword evidence="2" id="KW-1185">Reference proteome</keyword>
<evidence type="ECO:0000313" key="1">
    <source>
        <dbReference type="EMBL" id="GAA2371396.1"/>
    </source>
</evidence>
<name>A0ABP5U726_9ACTN</name>
<proteinExistence type="predicted"/>
<reference evidence="2" key="1">
    <citation type="journal article" date="2019" name="Int. J. Syst. Evol. Microbiol.">
        <title>The Global Catalogue of Microorganisms (GCM) 10K type strain sequencing project: providing services to taxonomists for standard genome sequencing and annotation.</title>
        <authorList>
            <consortium name="The Broad Institute Genomics Platform"/>
            <consortium name="The Broad Institute Genome Sequencing Center for Infectious Disease"/>
            <person name="Wu L."/>
            <person name="Ma J."/>
        </authorList>
    </citation>
    <scope>NUCLEOTIDE SEQUENCE [LARGE SCALE GENOMIC DNA]</scope>
    <source>
        <strain evidence="2">JCM 3272</strain>
    </source>
</reference>
<accession>A0ABP5U726</accession>